<proteinExistence type="predicted"/>
<dbReference type="InterPro" id="IPR051468">
    <property type="entry name" value="Fungal_SecMetab_SDRs"/>
</dbReference>
<name>A0A2W5VK66_9CAUL</name>
<dbReference type="EMBL" id="QFQZ01000002">
    <property type="protein sequence ID" value="PZR37126.1"/>
    <property type="molecule type" value="Genomic_DNA"/>
</dbReference>
<accession>A0A2W5VK66</accession>
<comment type="caution">
    <text evidence="1">The sequence shown here is derived from an EMBL/GenBank/DDBJ whole genome shotgun (WGS) entry which is preliminary data.</text>
</comment>
<evidence type="ECO:0000313" key="1">
    <source>
        <dbReference type="EMBL" id="PZR37126.1"/>
    </source>
</evidence>
<dbReference type="GO" id="GO:0005737">
    <property type="term" value="C:cytoplasm"/>
    <property type="evidence" value="ECO:0007669"/>
    <property type="project" value="TreeGrafter"/>
</dbReference>
<dbReference type="Gene3D" id="3.40.50.720">
    <property type="entry name" value="NAD(P)-binding Rossmann-like Domain"/>
    <property type="match status" value="1"/>
</dbReference>
<dbReference type="RefSeq" id="WP_304273005.1">
    <property type="nucleotide sequence ID" value="NZ_QFQZ01000002.1"/>
</dbReference>
<dbReference type="Pfam" id="PF00106">
    <property type="entry name" value="adh_short"/>
    <property type="match status" value="1"/>
</dbReference>
<evidence type="ECO:0000313" key="2">
    <source>
        <dbReference type="Proteomes" id="UP000249393"/>
    </source>
</evidence>
<dbReference type="InterPro" id="IPR002347">
    <property type="entry name" value="SDR_fam"/>
</dbReference>
<organism evidence="1 2">
    <name type="scientific">Caulobacter segnis</name>
    <dbReference type="NCBI Taxonomy" id="88688"/>
    <lineage>
        <taxon>Bacteria</taxon>
        <taxon>Pseudomonadati</taxon>
        <taxon>Pseudomonadota</taxon>
        <taxon>Alphaproteobacteria</taxon>
        <taxon>Caulobacterales</taxon>
        <taxon>Caulobacteraceae</taxon>
        <taxon>Caulobacter</taxon>
    </lineage>
</organism>
<dbReference type="SUPFAM" id="SSF51735">
    <property type="entry name" value="NAD(P)-binding Rossmann-fold domains"/>
    <property type="match status" value="1"/>
</dbReference>
<dbReference type="PANTHER" id="PTHR43544:SF12">
    <property type="entry name" value="NAD(P)-BINDING ROSSMANN-FOLD SUPERFAMILY PROTEIN"/>
    <property type="match status" value="1"/>
</dbReference>
<protein>
    <submittedName>
        <fullName evidence="1">C-factor</fullName>
    </submittedName>
</protein>
<reference evidence="1 2" key="1">
    <citation type="submission" date="2017-08" db="EMBL/GenBank/DDBJ databases">
        <title>Infants hospitalized years apart are colonized by the same room-sourced microbial strains.</title>
        <authorList>
            <person name="Brooks B."/>
            <person name="Olm M.R."/>
            <person name="Firek B.A."/>
            <person name="Baker R."/>
            <person name="Thomas B.C."/>
            <person name="Morowitz M.J."/>
            <person name="Banfield J.F."/>
        </authorList>
    </citation>
    <scope>NUCLEOTIDE SEQUENCE [LARGE SCALE GENOMIC DNA]</scope>
    <source>
        <strain evidence="1">S2_003_000_R2_4</strain>
    </source>
</reference>
<dbReference type="Proteomes" id="UP000249393">
    <property type="component" value="Unassembled WGS sequence"/>
</dbReference>
<dbReference type="GO" id="GO:0016491">
    <property type="term" value="F:oxidoreductase activity"/>
    <property type="evidence" value="ECO:0007669"/>
    <property type="project" value="TreeGrafter"/>
</dbReference>
<dbReference type="PANTHER" id="PTHR43544">
    <property type="entry name" value="SHORT-CHAIN DEHYDROGENASE/REDUCTASE"/>
    <property type="match status" value="1"/>
</dbReference>
<gene>
    <name evidence="1" type="ORF">DI526_01020</name>
</gene>
<dbReference type="AlphaFoldDB" id="A0A2W5VK66"/>
<dbReference type="InterPro" id="IPR036291">
    <property type="entry name" value="NAD(P)-bd_dom_sf"/>
</dbReference>
<sequence>MEPDETPGRRLAIVVGAGGGLGRAFVEELRTEPGWAQVVGVGRRRPADWPEAPRQPFLTADLLDEDALAGLATDITELGRPGLILIATGLLHAPDLAPEKAMKAVTGASLARLFEVNAVLPALVCKHLAPLLPRHERSVIAALSARVGSVGDNRLGGWHAYRASKAALNMLIRCQAIELSRERPLAVCAALHPGTVDTPLSAPFARGGRPVAAPRDAAAKLLKVVHRLEAADSGGFFDYDGAPIPW</sequence>
<dbReference type="PRINTS" id="PR00081">
    <property type="entry name" value="GDHRDH"/>
</dbReference>